<dbReference type="OrthoDB" id="446901at2759"/>
<sequence>ERELGLKTSRLLSALYFLTDKGEVVMQRLLDRFKIGRVESDQFRFCGREYTQRPDGTIEDEKAAMPVSHAQRPDLAYRVNALQQRVTTATVETLREANRAVALSALNDADRSIVYRAHLPWQSGKLAVVTFCDTSFPASVLELLGKLPTRGDWEEITRRTMVHVQYTDCRNLSDHLLSPVPKQVEDKRLAVELAGLRQMLWEGDELSHQAFAPHRDIPRPPLDTDASARSRLFDQIYETSPSEWDNHHEHGSCARRCAHSGGRAGEPPTAPDDTTVQDAAPARHRSEEQTELPDEAGSYFVH</sequence>
<accession>A0A812WZV5</accession>
<proteinExistence type="predicted"/>
<dbReference type="EMBL" id="CAJNJA010035789">
    <property type="protein sequence ID" value="CAE7711398.1"/>
    <property type="molecule type" value="Genomic_DNA"/>
</dbReference>
<evidence type="ECO:0000313" key="2">
    <source>
        <dbReference type="EMBL" id="CAE7711398.1"/>
    </source>
</evidence>
<evidence type="ECO:0000256" key="1">
    <source>
        <dbReference type="SAM" id="MobiDB-lite"/>
    </source>
</evidence>
<dbReference type="Proteomes" id="UP000601435">
    <property type="component" value="Unassembled WGS sequence"/>
</dbReference>
<reference evidence="2" key="1">
    <citation type="submission" date="2021-02" db="EMBL/GenBank/DDBJ databases">
        <authorList>
            <person name="Dougan E. K."/>
            <person name="Rhodes N."/>
            <person name="Thang M."/>
            <person name="Chan C."/>
        </authorList>
    </citation>
    <scope>NUCLEOTIDE SEQUENCE</scope>
</reference>
<protein>
    <submittedName>
        <fullName evidence="2">COG4 protein</fullName>
    </submittedName>
</protein>
<organism evidence="2 3">
    <name type="scientific">Symbiodinium necroappetens</name>
    <dbReference type="NCBI Taxonomy" id="1628268"/>
    <lineage>
        <taxon>Eukaryota</taxon>
        <taxon>Sar</taxon>
        <taxon>Alveolata</taxon>
        <taxon>Dinophyceae</taxon>
        <taxon>Suessiales</taxon>
        <taxon>Symbiodiniaceae</taxon>
        <taxon>Symbiodinium</taxon>
    </lineage>
</organism>
<keyword evidence="3" id="KW-1185">Reference proteome</keyword>
<gene>
    <name evidence="2" type="primary">COG4</name>
    <name evidence="2" type="ORF">SNEC2469_LOCUS20527</name>
</gene>
<evidence type="ECO:0000313" key="3">
    <source>
        <dbReference type="Proteomes" id="UP000601435"/>
    </source>
</evidence>
<name>A0A812WZV5_9DINO</name>
<feature type="region of interest" description="Disordered" evidence="1">
    <location>
        <begin position="241"/>
        <end position="302"/>
    </location>
</feature>
<comment type="caution">
    <text evidence="2">The sequence shown here is derived from an EMBL/GenBank/DDBJ whole genome shotgun (WGS) entry which is preliminary data.</text>
</comment>
<feature type="non-terminal residue" evidence="2">
    <location>
        <position position="1"/>
    </location>
</feature>
<dbReference type="AlphaFoldDB" id="A0A812WZV5"/>